<proteinExistence type="predicted"/>
<protein>
    <recommendedName>
        <fullName evidence="3">DUF4097 domain-containing protein</fullName>
    </recommendedName>
</protein>
<keyword evidence="2" id="KW-1133">Transmembrane helix</keyword>
<evidence type="ECO:0000313" key="5">
    <source>
        <dbReference type="Proteomes" id="UP000600946"/>
    </source>
</evidence>
<organism evidence="4 5">
    <name type="scientific">Streptomyces xanthochromogenes</name>
    <dbReference type="NCBI Taxonomy" id="67384"/>
    <lineage>
        <taxon>Bacteria</taxon>
        <taxon>Bacillati</taxon>
        <taxon>Actinomycetota</taxon>
        <taxon>Actinomycetes</taxon>
        <taxon>Kitasatosporales</taxon>
        <taxon>Streptomycetaceae</taxon>
        <taxon>Streptomyces</taxon>
    </lineage>
</organism>
<dbReference type="Proteomes" id="UP000600946">
    <property type="component" value="Unassembled WGS sequence"/>
</dbReference>
<accession>A0ABQ2ZTB6</accession>
<name>A0ABQ2ZTB6_9ACTN</name>
<dbReference type="InterPro" id="IPR025164">
    <property type="entry name" value="Toastrack_DUF4097"/>
</dbReference>
<dbReference type="RefSeq" id="WP_190026659.1">
    <property type="nucleotide sequence ID" value="NZ_BMUU01000002.1"/>
</dbReference>
<dbReference type="Pfam" id="PF13349">
    <property type="entry name" value="DUF4097"/>
    <property type="match status" value="1"/>
</dbReference>
<evidence type="ECO:0000313" key="4">
    <source>
        <dbReference type="EMBL" id="GGY23935.1"/>
    </source>
</evidence>
<dbReference type="EMBL" id="BMUU01000002">
    <property type="protein sequence ID" value="GGY23935.1"/>
    <property type="molecule type" value="Genomic_DNA"/>
</dbReference>
<keyword evidence="5" id="KW-1185">Reference proteome</keyword>
<gene>
    <name evidence="4" type="ORF">GCM10010326_16980</name>
</gene>
<keyword evidence="2" id="KW-0812">Transmembrane</keyword>
<dbReference type="Gene3D" id="2.160.20.120">
    <property type="match status" value="1"/>
</dbReference>
<comment type="caution">
    <text evidence="4">The sequence shown here is derived from an EMBL/GenBank/DDBJ whole genome shotgun (WGS) entry which is preliminary data.</text>
</comment>
<feature type="compositionally biased region" description="Polar residues" evidence="1">
    <location>
        <begin position="10"/>
        <end position="27"/>
    </location>
</feature>
<keyword evidence="2" id="KW-0472">Membrane</keyword>
<feature type="region of interest" description="Disordered" evidence="1">
    <location>
        <begin position="1"/>
        <end position="61"/>
    </location>
</feature>
<feature type="domain" description="DUF4097" evidence="3">
    <location>
        <begin position="182"/>
        <end position="312"/>
    </location>
</feature>
<dbReference type="GeneID" id="96289698"/>
<reference evidence="5" key="1">
    <citation type="journal article" date="2019" name="Int. J. Syst. Evol. Microbiol.">
        <title>The Global Catalogue of Microorganisms (GCM) 10K type strain sequencing project: providing services to taxonomists for standard genome sequencing and annotation.</title>
        <authorList>
            <consortium name="The Broad Institute Genomics Platform"/>
            <consortium name="The Broad Institute Genome Sequencing Center for Infectious Disease"/>
            <person name="Wu L."/>
            <person name="Ma J."/>
        </authorList>
    </citation>
    <scope>NUCLEOTIDE SEQUENCE [LARGE SCALE GENOMIC DNA]</scope>
    <source>
        <strain evidence="5">JCM 4594</strain>
    </source>
</reference>
<evidence type="ECO:0000259" key="3">
    <source>
        <dbReference type="Pfam" id="PF13349"/>
    </source>
</evidence>
<feature type="transmembrane region" description="Helical" evidence="2">
    <location>
        <begin position="63"/>
        <end position="84"/>
    </location>
</feature>
<sequence length="321" mass="33100">MTATGRHDTATGQHDTIGQDVTAQHDTTGQHDTSRSAQTRPPRDADGAGETQEARKRPRRRGAWNAVAIIGALGVVAPCAFYAVTDAVSRTGSYASPDNGRAHPVSAVDVDAGVSRITVTSGPAGHVTVNGSLSWTMKRPVVEQTWDGDTLKVKTRCVGFVDRYLQNCQVDLALAVPAGVSLTVHGGSGEIKVHDLAGPVDLHGGSGGMKLYGLKGPVKATVGSGELQALQLTSPEASLEAGSGTVEADFATAPQHVKARTGSGSVDITVPRDTRYRVTGHSGSGGRGIQDELVDGTSDRVIDATTGSGSVNVGYPGYPGR</sequence>
<evidence type="ECO:0000256" key="1">
    <source>
        <dbReference type="SAM" id="MobiDB-lite"/>
    </source>
</evidence>
<evidence type="ECO:0000256" key="2">
    <source>
        <dbReference type="SAM" id="Phobius"/>
    </source>
</evidence>